<evidence type="ECO:0000313" key="2">
    <source>
        <dbReference type="Proteomes" id="UP000831701"/>
    </source>
</evidence>
<reference evidence="1" key="1">
    <citation type="submission" date="2022-04" db="EMBL/GenBank/DDBJ databases">
        <title>Jade perch genome.</title>
        <authorList>
            <person name="Chao B."/>
        </authorList>
    </citation>
    <scope>NUCLEOTIDE SEQUENCE</scope>
    <source>
        <strain evidence="1">CB-2022</strain>
    </source>
</reference>
<organism evidence="1 2">
    <name type="scientific">Scortum barcoo</name>
    <name type="common">barcoo grunter</name>
    <dbReference type="NCBI Taxonomy" id="214431"/>
    <lineage>
        <taxon>Eukaryota</taxon>
        <taxon>Metazoa</taxon>
        <taxon>Chordata</taxon>
        <taxon>Craniata</taxon>
        <taxon>Vertebrata</taxon>
        <taxon>Euteleostomi</taxon>
        <taxon>Actinopterygii</taxon>
        <taxon>Neopterygii</taxon>
        <taxon>Teleostei</taxon>
        <taxon>Neoteleostei</taxon>
        <taxon>Acanthomorphata</taxon>
        <taxon>Eupercaria</taxon>
        <taxon>Centrarchiformes</taxon>
        <taxon>Terapontoidei</taxon>
        <taxon>Terapontidae</taxon>
        <taxon>Scortum</taxon>
    </lineage>
</organism>
<sequence>MAAELGSYKQAHTSSPPLTLGNSRVVEGPAPLKELGSRAQAMRGGIGSSRPPATTATQTTLHRPLTDLPAGGEPTGRRAHVRHFGLSPAGSRGQRPSHQALSLRAPTPGLAPGWGPGNANPGDVTAKTDIREMKCVSAITKDSKLKVKYPSIYYLYMNPVPVGAESLVNKMDEMKLRIVSAKIDSCVANVTKTWLDNNIPDATGSGASRGALFSRADRTAASEKHRGGVTVLSTPNTIVKFADNDTTTVVGLISDNDETHYREEIQHLTQWCSNNNLVLNTSKTNEVIVDYRRSRRTEHAPLLIHGEAVEHVNNIKFLGIHITV</sequence>
<comment type="caution">
    <text evidence="1">The sequence shown here is derived from an EMBL/GenBank/DDBJ whole genome shotgun (WGS) entry which is preliminary data.</text>
</comment>
<keyword evidence="2" id="KW-1185">Reference proteome</keyword>
<evidence type="ECO:0000313" key="1">
    <source>
        <dbReference type="EMBL" id="KAI3361555.1"/>
    </source>
</evidence>
<accession>A0ACB8W1K4</accession>
<dbReference type="Proteomes" id="UP000831701">
    <property type="component" value="Chromosome 16"/>
</dbReference>
<name>A0ACB8W1K4_9TELE</name>
<protein>
    <submittedName>
        <fullName evidence="1">Uncharacterized protein</fullName>
    </submittedName>
</protein>
<dbReference type="EMBL" id="CM041546">
    <property type="protein sequence ID" value="KAI3361555.1"/>
    <property type="molecule type" value="Genomic_DNA"/>
</dbReference>
<gene>
    <name evidence="1" type="ORF">L3Q82_013692</name>
</gene>
<proteinExistence type="predicted"/>